<feature type="transmembrane region" description="Helical" evidence="1">
    <location>
        <begin position="48"/>
        <end position="69"/>
    </location>
</feature>
<name>A0ABW9J7G7_9SPHI</name>
<protein>
    <recommendedName>
        <fullName evidence="4">Redox-active disulfide protein 2</fullName>
    </recommendedName>
</protein>
<comment type="caution">
    <text evidence="2">The sequence shown here is derived from an EMBL/GenBank/DDBJ whole genome shotgun (WGS) entry which is preliminary data.</text>
</comment>
<keyword evidence="3" id="KW-1185">Reference proteome</keyword>
<keyword evidence="1" id="KW-1133">Transmembrane helix</keyword>
<keyword evidence="1" id="KW-0812">Transmembrane</keyword>
<sequence>MAEENLVQLSTEELKKKAKFMKLAVGMIAVAMALMAISGIILSIRKGFSALSITPIAFLPLMIIFSSQLTKVNTELKRRTD</sequence>
<evidence type="ECO:0000313" key="3">
    <source>
        <dbReference type="Proteomes" id="UP001517247"/>
    </source>
</evidence>
<keyword evidence="1" id="KW-0472">Membrane</keyword>
<evidence type="ECO:0000256" key="1">
    <source>
        <dbReference type="SAM" id="Phobius"/>
    </source>
</evidence>
<evidence type="ECO:0000313" key="2">
    <source>
        <dbReference type="EMBL" id="MFN0256054.1"/>
    </source>
</evidence>
<proteinExistence type="predicted"/>
<organism evidence="2 3">
    <name type="scientific">Pedobacter ureilyticus</name>
    <dbReference type="NCBI Taxonomy" id="1393051"/>
    <lineage>
        <taxon>Bacteria</taxon>
        <taxon>Pseudomonadati</taxon>
        <taxon>Bacteroidota</taxon>
        <taxon>Sphingobacteriia</taxon>
        <taxon>Sphingobacteriales</taxon>
        <taxon>Sphingobacteriaceae</taxon>
        <taxon>Pedobacter</taxon>
    </lineage>
</organism>
<reference evidence="2 3" key="1">
    <citation type="submission" date="2024-12" db="EMBL/GenBank/DDBJ databases">
        <authorList>
            <person name="Hu S."/>
        </authorList>
    </citation>
    <scope>NUCLEOTIDE SEQUENCE [LARGE SCALE GENOMIC DNA]</scope>
    <source>
        <strain evidence="2 3">THG-T11</strain>
    </source>
</reference>
<dbReference type="Proteomes" id="UP001517247">
    <property type="component" value="Unassembled WGS sequence"/>
</dbReference>
<evidence type="ECO:0008006" key="4">
    <source>
        <dbReference type="Google" id="ProtNLM"/>
    </source>
</evidence>
<dbReference type="EMBL" id="SSHJ02000006">
    <property type="protein sequence ID" value="MFN0256054.1"/>
    <property type="molecule type" value="Genomic_DNA"/>
</dbReference>
<feature type="transmembrane region" description="Helical" evidence="1">
    <location>
        <begin position="20"/>
        <end position="42"/>
    </location>
</feature>
<accession>A0ABW9J7G7</accession>
<dbReference type="RefSeq" id="WP_138723155.1">
    <property type="nucleotide sequence ID" value="NZ_SSHJ02000006.1"/>
</dbReference>
<gene>
    <name evidence="2" type="ORF">E6A44_010755</name>
</gene>